<dbReference type="AlphaFoldDB" id="A0A0F3Q0I3"/>
<name>A0A0F3Q0I3_ANAPH</name>
<evidence type="ECO:0000313" key="1">
    <source>
        <dbReference type="EMBL" id="KJV85767.1"/>
    </source>
</evidence>
<sequence>MKAILIACYTQVCVCYGYVMHSSMIYNSKTYRVYSRVAGEIKDDRLTHRAVAVYCSWLLEKSINELRAVLETSGTDGYVFVQLALDRVQEVYDDLCKARAGAYDDIVRALSANCDQYLFQCRSALFHLSRCRDGSLPLEGPVGDDVSSFCTASSNIASVLTILQTNRSLTDRASSDTRNRLCMLIDSLSDSVIAIPERAFMHSAQGSAGFASVSETKCAFLLAIEELRALAFTVHQDTDTAARVCLGDSFEALLENIREAIRRVSDAPGVTARASWSCTLANKALARIQAMFENYVNGTHARDSDLSDEMYMSTTIVSAYAAARSLCFSCISAASELPYVPSIIECSSTLHGLHSYLSARASIDLANTHDANNILPALNKAREALDKVDRSALPSNREAEMYDRLRKAIAQASGRCIMRQLEPAYLDLAPSTGQNDLSIEGLGDAGASHDLHH</sequence>
<protein>
    <submittedName>
        <fullName evidence="1">Uncharacterized protein</fullName>
    </submittedName>
</protein>
<gene>
    <name evidence="1" type="ORF">APHCRT_0961</name>
</gene>
<comment type="caution">
    <text evidence="1">The sequence shown here is derived from an EMBL/GenBank/DDBJ whole genome shotgun (WGS) entry which is preliminary data.</text>
</comment>
<dbReference type="EMBL" id="LAOD01000021">
    <property type="protein sequence ID" value="KJV85767.1"/>
    <property type="molecule type" value="Genomic_DNA"/>
</dbReference>
<organism evidence="1 2">
    <name type="scientific">Anaplasma phagocytophilum str. CRT53-1</name>
    <dbReference type="NCBI Taxonomy" id="1359157"/>
    <lineage>
        <taxon>Bacteria</taxon>
        <taxon>Pseudomonadati</taxon>
        <taxon>Pseudomonadota</taxon>
        <taxon>Alphaproteobacteria</taxon>
        <taxon>Rickettsiales</taxon>
        <taxon>Anaplasmataceae</taxon>
        <taxon>Anaplasma</taxon>
        <taxon>phagocytophilum group</taxon>
    </lineage>
</organism>
<reference evidence="1 2" key="1">
    <citation type="submission" date="2015-01" db="EMBL/GenBank/DDBJ databases">
        <title>Genome Sequencing of Rickettsiales.</title>
        <authorList>
            <person name="Daugherty S.C."/>
            <person name="Su Q."/>
            <person name="Abolude K."/>
            <person name="Beier-Sexton M."/>
            <person name="Carlyon J.A."/>
            <person name="Carter R."/>
            <person name="Day N.P."/>
            <person name="Dumler S.J."/>
            <person name="Dyachenko V."/>
            <person name="Godinez A."/>
            <person name="Kurtti T.J."/>
            <person name="Lichay M."/>
            <person name="Mullins K.E."/>
            <person name="Ott S."/>
            <person name="Pappas-Brown V."/>
            <person name="Paris D.H."/>
            <person name="Patel P."/>
            <person name="Richards A.L."/>
            <person name="Sadzewicz L."/>
            <person name="Sears K."/>
            <person name="Seidman D."/>
            <person name="Sengamalay N."/>
            <person name="Stenos J."/>
            <person name="Tallon L.J."/>
            <person name="Vincent G."/>
            <person name="Fraser C.M."/>
            <person name="Munderloh U."/>
            <person name="Dunning-Hotopp J.C."/>
        </authorList>
    </citation>
    <scope>NUCLEOTIDE SEQUENCE [LARGE SCALE GENOMIC DNA]</scope>
    <source>
        <strain evidence="1 2">CRT53-1</strain>
    </source>
</reference>
<accession>A0A0F3Q0I3</accession>
<dbReference type="Proteomes" id="UP000033722">
    <property type="component" value="Unassembled WGS sequence"/>
</dbReference>
<evidence type="ECO:0000313" key="2">
    <source>
        <dbReference type="Proteomes" id="UP000033722"/>
    </source>
</evidence>
<proteinExistence type="predicted"/>
<dbReference type="PATRIC" id="fig|1359157.3.peg.741"/>